<feature type="domain" description="GPI inositol-deacylase winged helix" evidence="6">
    <location>
        <begin position="303"/>
        <end position="394"/>
    </location>
</feature>
<dbReference type="EMBL" id="JARH01000588">
    <property type="protein sequence ID" value="EXF79023.1"/>
    <property type="molecule type" value="Genomic_DNA"/>
</dbReference>
<dbReference type="Gene3D" id="1.25.40.20">
    <property type="entry name" value="Ankyrin repeat-containing domain"/>
    <property type="match status" value="3"/>
</dbReference>
<dbReference type="KEGG" id="cfj:CFIO01_05783"/>
<dbReference type="InterPro" id="IPR036770">
    <property type="entry name" value="Ankyrin_rpt-contain_sf"/>
</dbReference>
<keyword evidence="4" id="KW-0175">Coiled coil</keyword>
<dbReference type="InterPro" id="IPR002110">
    <property type="entry name" value="Ankyrin_rpt"/>
</dbReference>
<evidence type="ECO:0000256" key="4">
    <source>
        <dbReference type="SAM" id="Coils"/>
    </source>
</evidence>
<gene>
    <name evidence="7" type="ORF">CFIO01_05783</name>
</gene>
<dbReference type="InterPro" id="IPR054471">
    <property type="entry name" value="GPIID_WHD"/>
</dbReference>
<dbReference type="Pfam" id="PF12796">
    <property type="entry name" value="Ank_2"/>
    <property type="match status" value="2"/>
</dbReference>
<feature type="repeat" description="ANK" evidence="3">
    <location>
        <begin position="871"/>
        <end position="903"/>
    </location>
</feature>
<dbReference type="STRING" id="1445577.A0A010S361"/>
<dbReference type="HOGENOM" id="CLU_000288_34_23_1"/>
<feature type="repeat" description="ANK" evidence="3">
    <location>
        <begin position="838"/>
        <end position="870"/>
    </location>
</feature>
<keyword evidence="8" id="KW-1185">Reference proteome</keyword>
<dbReference type="Pfam" id="PF17111">
    <property type="entry name" value="PigL_N"/>
    <property type="match status" value="1"/>
</dbReference>
<dbReference type="eggNOG" id="KOG0504">
    <property type="taxonomic scope" value="Eukaryota"/>
</dbReference>
<dbReference type="OrthoDB" id="194358at2759"/>
<dbReference type="Proteomes" id="UP000020467">
    <property type="component" value="Unassembled WGS sequence"/>
</dbReference>
<reference evidence="7 8" key="1">
    <citation type="submission" date="2014-02" db="EMBL/GenBank/DDBJ databases">
        <title>The genome sequence of Colletotrichum fioriniae PJ7.</title>
        <authorList>
            <person name="Baroncelli R."/>
            <person name="Thon M.R."/>
        </authorList>
    </citation>
    <scope>NUCLEOTIDE SEQUENCE [LARGE SCALE GENOMIC DNA]</scope>
    <source>
        <strain evidence="7 8">PJ7</strain>
    </source>
</reference>
<sequence length="1112" mass="123651">MADPLSTAGSVVGIISLGIQVVQSIYKYYSAAKDQHSDIARTLRKLEDLQSLLERLNTHLSDRKFRSSEKPLLQNIESTIQQCEESIDELGQEARKFEKTPTDSARAAIKGAVRRLAYPFRESTLLKLHEDIDYLISQLSLALSLLQQQTIDLVQDEIENINAMLNLIRTSQVSSEIRTWLNAPDATFNFTEACAKKHPGTGTCRDEVDIREGIEAVEHTTILMKHQGIDDDIASYVSQHLQRRLKRWHDHHSLIKKVLTEKAHGVFRWVECQFKALETCPKSKQALDRRLQSLPPTLDETYKRMLENVPDKDYAKQMLTILCCASRPLTVPELINALAIEIGATSFLNPDRQLPDADALQEICPGFTEVTMEPHSEVAIIRIAHFSVQEYLESSRILLPEGYACFSVHRSCGDLLLASMCLTLLLESDLQMFGRKRAVEKYPFAEYAAQEWVNHWRKSIGIGAALYDNDGHCNLQASHDSLVLRLQDQMLLLFKDTKGAMRNWYKLWDLDSGWYGEGGEMPSPLYYASLVGALFLVESLCEDLKIQHNLKEPIEICSHPTEKRSGRHGEPIQAAIALGHRDVVKFFLDKGVDPNMKIRQTYGAYCTPLTTASAHGQTGIMELLLKRGAEVTAIRSIPPGELFDRGPRSWESVVGPTTTALVAASKFGQEEAVELLLKHGAVDDVESDFFSIPSALMATMRTGFAHDTCMNILLQYFDAAKVTTSPEIFERYMEVAVKTKNIDLVQKYLDRWVLCGRAGFLPGKSLELASAGGYQSIVHQLLRSEAGVTGPDRVLQISSLRGAIGPALREASGNGHLEIVKLLLGFGTDAHFPLCGGDFRSALWRAAAEGHEEIVQLLLNNGATPNSSDETQMPVLYAASLAGSMETVQLLLDAGVDIHARSPGGIFESALSAACLGGNIGIVEMLMTRGASFLTRTVVARISRAEIEGIEGDHWDLWDHIVFNFNLLKAWQLLALLKKGKPKDLTAWLRNWKPYVKQHPLDSLSSASFGGHVDIVQKLFGSLTEESVGNRVPRLRAALAAAAAGGHIEVVKLILDFDSQVPLQELGWRRARYFASLMGYQDIVQVLVGRSESLFLDEAFEIRPLFEQEGDP</sequence>
<evidence type="ECO:0000256" key="3">
    <source>
        <dbReference type="PROSITE-ProRule" id="PRU00023"/>
    </source>
</evidence>
<evidence type="ECO:0000259" key="6">
    <source>
        <dbReference type="Pfam" id="PF22939"/>
    </source>
</evidence>
<keyword evidence="2 3" id="KW-0040">ANK repeat</keyword>
<dbReference type="Pfam" id="PF22939">
    <property type="entry name" value="WHD_GPIID"/>
    <property type="match status" value="1"/>
</dbReference>
<keyword evidence="1" id="KW-0677">Repeat</keyword>
<accession>A0A010S361</accession>
<proteinExistence type="predicted"/>
<dbReference type="PROSITE" id="PS50297">
    <property type="entry name" value="ANK_REP_REGION"/>
    <property type="match status" value="1"/>
</dbReference>
<organism evidence="7 8">
    <name type="scientific">Colletotrichum fioriniae PJ7</name>
    <dbReference type="NCBI Taxonomy" id="1445577"/>
    <lineage>
        <taxon>Eukaryota</taxon>
        <taxon>Fungi</taxon>
        <taxon>Dikarya</taxon>
        <taxon>Ascomycota</taxon>
        <taxon>Pezizomycotina</taxon>
        <taxon>Sordariomycetes</taxon>
        <taxon>Hypocreomycetidae</taxon>
        <taxon>Glomerellales</taxon>
        <taxon>Glomerellaceae</taxon>
        <taxon>Colletotrichum</taxon>
        <taxon>Colletotrichum acutatum species complex</taxon>
    </lineage>
</organism>
<name>A0A010S361_9PEZI</name>
<dbReference type="PROSITE" id="PS50088">
    <property type="entry name" value="ANK_REPEAT"/>
    <property type="match status" value="3"/>
</dbReference>
<dbReference type="PANTHER" id="PTHR24198:SF165">
    <property type="entry name" value="ANKYRIN REPEAT-CONTAINING PROTEIN-RELATED"/>
    <property type="match status" value="1"/>
</dbReference>
<feature type="repeat" description="ANK" evidence="3">
    <location>
        <begin position="607"/>
        <end position="636"/>
    </location>
</feature>
<dbReference type="SMART" id="SM00248">
    <property type="entry name" value="ANK"/>
    <property type="match status" value="8"/>
</dbReference>
<evidence type="ECO:0000256" key="2">
    <source>
        <dbReference type="ARBA" id="ARBA00023043"/>
    </source>
</evidence>
<evidence type="ECO:0000313" key="8">
    <source>
        <dbReference type="Proteomes" id="UP000020467"/>
    </source>
</evidence>
<evidence type="ECO:0000259" key="5">
    <source>
        <dbReference type="Pfam" id="PF17111"/>
    </source>
</evidence>
<evidence type="ECO:0000313" key="7">
    <source>
        <dbReference type="EMBL" id="EXF79023.1"/>
    </source>
</evidence>
<evidence type="ECO:0000256" key="1">
    <source>
        <dbReference type="ARBA" id="ARBA00022737"/>
    </source>
</evidence>
<feature type="coiled-coil region" evidence="4">
    <location>
        <begin position="39"/>
        <end position="100"/>
    </location>
</feature>
<dbReference type="PANTHER" id="PTHR24198">
    <property type="entry name" value="ANKYRIN REPEAT AND PROTEIN KINASE DOMAIN-CONTAINING PROTEIN"/>
    <property type="match status" value="1"/>
</dbReference>
<feature type="domain" description="Azaphilone pigments biosynthesis cluster protein L N-terminal" evidence="5">
    <location>
        <begin position="2"/>
        <end position="110"/>
    </location>
</feature>
<protein>
    <recommendedName>
        <fullName evidence="9">Fungal N-terminal domain-containing protein</fullName>
    </recommendedName>
</protein>
<dbReference type="AlphaFoldDB" id="A0A010S361"/>
<dbReference type="SUPFAM" id="SSF48403">
    <property type="entry name" value="Ankyrin repeat"/>
    <property type="match status" value="2"/>
</dbReference>
<comment type="caution">
    <text evidence="7">The sequence shown here is derived from an EMBL/GenBank/DDBJ whole genome shotgun (WGS) entry which is preliminary data.</text>
</comment>
<dbReference type="InterPro" id="IPR031348">
    <property type="entry name" value="PigL_N"/>
</dbReference>
<evidence type="ECO:0008006" key="9">
    <source>
        <dbReference type="Google" id="ProtNLM"/>
    </source>
</evidence>